<keyword evidence="1" id="KW-0812">Transmembrane</keyword>
<organism evidence="2 3">
    <name type="scientific">Kribbella caucasensis</name>
    <dbReference type="NCBI Taxonomy" id="2512215"/>
    <lineage>
        <taxon>Bacteria</taxon>
        <taxon>Bacillati</taxon>
        <taxon>Actinomycetota</taxon>
        <taxon>Actinomycetes</taxon>
        <taxon>Propionibacteriales</taxon>
        <taxon>Kribbellaceae</taxon>
        <taxon>Kribbella</taxon>
    </lineage>
</organism>
<protein>
    <submittedName>
        <fullName evidence="2">Uncharacterized protein</fullName>
    </submittedName>
</protein>
<keyword evidence="1" id="KW-1133">Transmembrane helix</keyword>
<sequence>MNDDDIRAVLRTQPQQTQPLDPAKVIAGAHHRRRVRGVTAGVVASAAVVAVVAVSVISSAGGASQPPVAPLVSTTPTTTPAAKSIYAFQNAEPPISTLPRDGETKIADHLYFATRGTQWAVISRVPSEPEYEPFGWRKTVGNDNIGDGTSPGLQSVGPVTSSVFKNAKAHTVVYVQGRKAWYGKVYRLAGIPDWVQTSVELTGGKAPEVTPGPNQNEVSIFVYDQNGKLLVQYPGGAPDPLHS</sequence>
<dbReference type="AlphaFoldDB" id="A0A4R6JD62"/>
<dbReference type="RefSeq" id="WP_133805189.1">
    <property type="nucleotide sequence ID" value="NZ_SNWQ01000031.1"/>
</dbReference>
<evidence type="ECO:0000313" key="3">
    <source>
        <dbReference type="Proteomes" id="UP000295388"/>
    </source>
</evidence>
<gene>
    <name evidence="2" type="ORF">EV643_13110</name>
</gene>
<proteinExistence type="predicted"/>
<dbReference type="OrthoDB" id="3821490at2"/>
<feature type="transmembrane region" description="Helical" evidence="1">
    <location>
        <begin position="38"/>
        <end position="57"/>
    </location>
</feature>
<name>A0A4R6JD62_9ACTN</name>
<comment type="caution">
    <text evidence="2">The sequence shown here is derived from an EMBL/GenBank/DDBJ whole genome shotgun (WGS) entry which is preliminary data.</text>
</comment>
<evidence type="ECO:0000256" key="1">
    <source>
        <dbReference type="SAM" id="Phobius"/>
    </source>
</evidence>
<reference evidence="2 3" key="1">
    <citation type="submission" date="2019-03" db="EMBL/GenBank/DDBJ databases">
        <title>Genomic Encyclopedia of Type Strains, Phase III (KMG-III): the genomes of soil and plant-associated and newly described type strains.</title>
        <authorList>
            <person name="Whitman W."/>
        </authorList>
    </citation>
    <scope>NUCLEOTIDE SEQUENCE [LARGE SCALE GENOMIC DNA]</scope>
    <source>
        <strain evidence="2 3">VKM Ac-2527</strain>
    </source>
</reference>
<keyword evidence="1" id="KW-0472">Membrane</keyword>
<evidence type="ECO:0000313" key="2">
    <source>
        <dbReference type="EMBL" id="TDO33744.1"/>
    </source>
</evidence>
<keyword evidence="3" id="KW-1185">Reference proteome</keyword>
<dbReference type="EMBL" id="SNWQ01000031">
    <property type="protein sequence ID" value="TDO33744.1"/>
    <property type="molecule type" value="Genomic_DNA"/>
</dbReference>
<dbReference type="Proteomes" id="UP000295388">
    <property type="component" value="Unassembled WGS sequence"/>
</dbReference>
<accession>A0A4R6JD62</accession>